<protein>
    <submittedName>
        <fullName evidence="2">Uncharacterized protein</fullName>
    </submittedName>
</protein>
<evidence type="ECO:0000256" key="1">
    <source>
        <dbReference type="SAM" id="MobiDB-lite"/>
    </source>
</evidence>
<evidence type="ECO:0000313" key="3">
    <source>
        <dbReference type="Proteomes" id="UP000295264"/>
    </source>
</evidence>
<dbReference type="AlphaFoldDB" id="A0A484GJV6"/>
<proteinExistence type="predicted"/>
<evidence type="ECO:0000313" key="2">
    <source>
        <dbReference type="EMBL" id="TEA35839.1"/>
    </source>
</evidence>
<keyword evidence="3" id="KW-1185">Reference proteome</keyword>
<reference evidence="2 3" key="1">
    <citation type="journal article" date="2018" name="Genomics">
        <title>Molecular footprints of inshore aquatic adaptation in Indo-Pacific humpback dolphin (Sousa chinensis).</title>
        <authorList>
            <person name="Ming Y."/>
            <person name="Jian J."/>
            <person name="Yu F."/>
            <person name="Yu X."/>
            <person name="Wang J."/>
            <person name="Liu W."/>
        </authorList>
    </citation>
    <scope>NUCLEOTIDE SEQUENCE [LARGE SCALE GENOMIC DNA]</scope>
    <source>
        <strain evidence="2">MY-2018</strain>
        <tissue evidence="2">Skin</tissue>
    </source>
</reference>
<feature type="region of interest" description="Disordered" evidence="1">
    <location>
        <begin position="1"/>
        <end position="20"/>
    </location>
</feature>
<dbReference type="Proteomes" id="UP000295264">
    <property type="component" value="Unassembled WGS sequence"/>
</dbReference>
<accession>A0A484GJV6</accession>
<feature type="non-terminal residue" evidence="2">
    <location>
        <position position="1"/>
    </location>
</feature>
<sequence length="55" mass="5504">AGASVMSGAGESANPENSELKYSGQDGLYIGVSLASPAEVTSSVRQDSWCALALA</sequence>
<gene>
    <name evidence="2" type="ORF">DBR06_SOUSAS1110220</name>
</gene>
<comment type="caution">
    <text evidence="2">The sequence shown here is derived from an EMBL/GenBank/DDBJ whole genome shotgun (WGS) entry which is preliminary data.</text>
</comment>
<name>A0A484GJV6_SOUCH</name>
<dbReference type="EMBL" id="QWLN02007139">
    <property type="protein sequence ID" value="TEA35839.1"/>
    <property type="molecule type" value="Genomic_DNA"/>
</dbReference>
<organism evidence="2 3">
    <name type="scientific">Sousa chinensis</name>
    <name type="common">Indo-pacific humpbacked dolphin</name>
    <name type="synonym">Steno chinensis</name>
    <dbReference type="NCBI Taxonomy" id="103600"/>
    <lineage>
        <taxon>Eukaryota</taxon>
        <taxon>Metazoa</taxon>
        <taxon>Chordata</taxon>
        <taxon>Craniata</taxon>
        <taxon>Vertebrata</taxon>
        <taxon>Euteleostomi</taxon>
        <taxon>Mammalia</taxon>
        <taxon>Eutheria</taxon>
        <taxon>Laurasiatheria</taxon>
        <taxon>Artiodactyla</taxon>
        <taxon>Whippomorpha</taxon>
        <taxon>Cetacea</taxon>
        <taxon>Odontoceti</taxon>
        <taxon>Delphinidae</taxon>
        <taxon>Sousa</taxon>
    </lineage>
</organism>